<keyword evidence="6" id="KW-1185">Reference proteome</keyword>
<protein>
    <submittedName>
        <fullName evidence="4">Uncharacterized protein</fullName>
    </submittedName>
</protein>
<dbReference type="RefSeq" id="WP_074680644.1">
    <property type="nucleotide sequence ID" value="NZ_CBCSET010000010.1"/>
</dbReference>
<evidence type="ECO:0000313" key="2">
    <source>
        <dbReference type="EMBL" id="MDX5995428.1"/>
    </source>
</evidence>
<sequence>MDLVGGMAADLAASAYKITDAAVLDAVNGRIGKAIAIDAMKARMHARKYPEFTDFFLDGLALIRVYAPTLKMEGGSITVVVKHERLVAQPDPASRACAFGG</sequence>
<reference evidence="1 6" key="2">
    <citation type="submission" date="2023-11" db="EMBL/GenBank/DDBJ databases">
        <title>MicrobeMod: A computational toolkit for identifying prokaryotic methylation and restriction-modification with nanopore sequencing.</title>
        <authorList>
            <person name="Crits-Christoph A."/>
            <person name="Kang S.C."/>
            <person name="Lee H."/>
            <person name="Ostrov N."/>
        </authorList>
    </citation>
    <scope>NUCLEOTIDE SEQUENCE [LARGE SCALE GENOMIC DNA]</scope>
    <source>
        <strain evidence="1 6">ATCC BAA-571</strain>
    </source>
</reference>
<evidence type="ECO:0000313" key="4">
    <source>
        <dbReference type="EMBL" id="SDF23350.1"/>
    </source>
</evidence>
<evidence type="ECO:0000313" key="5">
    <source>
        <dbReference type="Proteomes" id="UP000182413"/>
    </source>
</evidence>
<gene>
    <name evidence="4" type="ORF">SAMN05216575_106208</name>
    <name evidence="1" type="ORF">SIM71_00080</name>
    <name evidence="2" type="ORF">SIM71_25485</name>
    <name evidence="3" type="ORF">SIM71_25715</name>
</gene>
<dbReference type="EMBL" id="JAWXXP010000001">
    <property type="protein sequence ID" value="MDX5995428.1"/>
    <property type="molecule type" value="Genomic_DNA"/>
</dbReference>
<organism evidence="4 5">
    <name type="scientific">Ectopseudomonas alcaliphila</name>
    <dbReference type="NCBI Taxonomy" id="101564"/>
    <lineage>
        <taxon>Bacteria</taxon>
        <taxon>Pseudomonadati</taxon>
        <taxon>Pseudomonadota</taxon>
        <taxon>Gammaproteobacteria</taxon>
        <taxon>Pseudomonadales</taxon>
        <taxon>Pseudomonadaceae</taxon>
        <taxon>Ectopseudomonas</taxon>
    </lineage>
</organism>
<dbReference type="Proteomes" id="UP000182413">
    <property type="component" value="Unassembled WGS sequence"/>
</dbReference>
<evidence type="ECO:0000313" key="3">
    <source>
        <dbReference type="EMBL" id="MDX5995473.1"/>
    </source>
</evidence>
<evidence type="ECO:0000313" key="6">
    <source>
        <dbReference type="Proteomes" id="UP001278050"/>
    </source>
</evidence>
<accession>A0A1G7JEK3</accession>
<dbReference type="EMBL" id="JAWXXP010000001">
    <property type="protein sequence ID" value="MDX5990458.1"/>
    <property type="molecule type" value="Genomic_DNA"/>
</dbReference>
<dbReference type="EMBL" id="JAWXXP010000002">
    <property type="protein sequence ID" value="MDX5995473.1"/>
    <property type="molecule type" value="Genomic_DNA"/>
</dbReference>
<reference evidence="4 5" key="1">
    <citation type="submission" date="2016-10" db="EMBL/GenBank/DDBJ databases">
        <authorList>
            <person name="de Groot N.N."/>
        </authorList>
    </citation>
    <scope>NUCLEOTIDE SEQUENCE [LARGE SCALE GENOMIC DNA]</scope>
    <source>
        <strain evidence="4 5">JCM 10630</strain>
    </source>
</reference>
<evidence type="ECO:0000313" key="1">
    <source>
        <dbReference type="EMBL" id="MDX5990458.1"/>
    </source>
</evidence>
<proteinExistence type="predicted"/>
<name>A0A1G7JEK3_9GAMM</name>
<dbReference type="AlphaFoldDB" id="A0A1G7JEK3"/>
<dbReference type="EMBL" id="FNAE01000006">
    <property type="protein sequence ID" value="SDF23350.1"/>
    <property type="molecule type" value="Genomic_DNA"/>
</dbReference>
<dbReference type="Proteomes" id="UP001278050">
    <property type="component" value="Unassembled WGS sequence"/>
</dbReference>